<name>A0A1G6GRS2_9MICO</name>
<evidence type="ECO:0000313" key="2">
    <source>
        <dbReference type="Proteomes" id="UP000199039"/>
    </source>
</evidence>
<dbReference type="STRING" id="1814289.SAMN05216410_0391"/>
<sequence length="96" mass="9260">MSAQVGVDLNSLSSITTKLEGAAEAMGASATGAPNQVSPSAGAAATAAILKHLTAGAVNICEVLDVGAAGVSASRATYSTVDENNRASLTGTGPGW</sequence>
<gene>
    <name evidence="1" type="ORF">SAMN05216410_0391</name>
</gene>
<dbReference type="AlphaFoldDB" id="A0A1G6GRS2"/>
<keyword evidence="2" id="KW-1185">Reference proteome</keyword>
<dbReference type="RefSeq" id="WP_093180400.1">
    <property type="nucleotide sequence ID" value="NZ_FMYH01000001.1"/>
</dbReference>
<organism evidence="1 2">
    <name type="scientific">Sanguibacter gelidistatuariae</name>
    <dbReference type="NCBI Taxonomy" id="1814289"/>
    <lineage>
        <taxon>Bacteria</taxon>
        <taxon>Bacillati</taxon>
        <taxon>Actinomycetota</taxon>
        <taxon>Actinomycetes</taxon>
        <taxon>Micrococcales</taxon>
        <taxon>Sanguibacteraceae</taxon>
        <taxon>Sanguibacter</taxon>
    </lineage>
</organism>
<protein>
    <submittedName>
        <fullName evidence="1">Uncharacterized protein</fullName>
    </submittedName>
</protein>
<reference evidence="1 2" key="1">
    <citation type="submission" date="2016-09" db="EMBL/GenBank/DDBJ databases">
        <authorList>
            <person name="Capua I."/>
            <person name="De Benedictis P."/>
            <person name="Joannis T."/>
            <person name="Lombin L.H."/>
            <person name="Cattoli G."/>
        </authorList>
    </citation>
    <scope>NUCLEOTIDE SEQUENCE [LARGE SCALE GENOMIC DNA]</scope>
    <source>
        <strain evidence="1 2">ISLP-3</strain>
    </source>
</reference>
<dbReference type="Proteomes" id="UP000199039">
    <property type="component" value="Unassembled WGS sequence"/>
</dbReference>
<proteinExistence type="predicted"/>
<accession>A0A1G6GRS2</accession>
<dbReference type="EMBL" id="FMYH01000001">
    <property type="protein sequence ID" value="SDB84435.1"/>
    <property type="molecule type" value="Genomic_DNA"/>
</dbReference>
<evidence type="ECO:0000313" key="1">
    <source>
        <dbReference type="EMBL" id="SDB84435.1"/>
    </source>
</evidence>